<keyword evidence="3 5" id="KW-1133">Transmembrane helix</keyword>
<gene>
    <name evidence="6" type="ORF">D0433_05610</name>
</gene>
<evidence type="ECO:0000256" key="3">
    <source>
        <dbReference type="ARBA" id="ARBA00022989"/>
    </source>
</evidence>
<feature type="transmembrane region" description="Helical" evidence="5">
    <location>
        <begin position="12"/>
        <end position="31"/>
    </location>
</feature>
<dbReference type="Pfam" id="PF00939">
    <property type="entry name" value="Na_sulph_symp"/>
    <property type="match status" value="1"/>
</dbReference>
<evidence type="ECO:0000256" key="5">
    <source>
        <dbReference type="SAM" id="Phobius"/>
    </source>
</evidence>
<evidence type="ECO:0000256" key="1">
    <source>
        <dbReference type="ARBA" id="ARBA00004141"/>
    </source>
</evidence>
<organism evidence="6 7">
    <name type="scientific">Candidatus Thermochlorobacter aerophilus</name>
    <dbReference type="NCBI Taxonomy" id="1868324"/>
    <lineage>
        <taxon>Bacteria</taxon>
        <taxon>Pseudomonadati</taxon>
        <taxon>Chlorobiota</taxon>
        <taxon>Chlorobiia</taxon>
        <taxon>Chlorobiales</taxon>
        <taxon>Candidatus Thermochlorobacteriaceae</taxon>
        <taxon>Candidatus Thermochlorobacter</taxon>
    </lineage>
</organism>
<sequence>MNEVLEKYALHHRIGLILGAAVFLVMLALPAPAQMSAPAWKTTALTALMAIWWMSEAVPIFVTALLPIVLLPVLDIASIKDATAPYANPIIFLFMGGFFIALAIEAHGLHRRIALWLLTKISPQPPYIVGGFMLVAALISMWVSNSATTLMMLPIGQSIIELLMQEEDDESLRKNFSASLMLSIAYSSSIGGLGTLVGTPPNALFAGFMNETYKVEISFMRWAMLGVPVVVLSLPLAWLVMTRFAFALPRTPLRASRQAIALQLQALGPMTRGEKLVGTVFIITALLWIFEPLLSSAFPKAKLSDAGIAIFGAVLLFLLPVDFKAGQFALELKQAKKLPYEVLILFGGGISLAQAIQKSGLATFVSQSLSHLNDFSLLLMIFLVALAAIFATELIGNTALAATMLPIVAPIALAMGENPIFLLLPATLGVSCAFMLPVGTPPNAIVYASGYINMPQMARAGLWLNALFTVLLTFLVFFLAPLVFEAQFGTLPEWAKIQK</sequence>
<feature type="transmembrane region" description="Helical" evidence="5">
    <location>
        <begin position="127"/>
        <end position="155"/>
    </location>
</feature>
<dbReference type="InterPro" id="IPR001898">
    <property type="entry name" value="SLC13A/DASS"/>
</dbReference>
<evidence type="ECO:0000313" key="6">
    <source>
        <dbReference type="EMBL" id="RFM24462.1"/>
    </source>
</evidence>
<dbReference type="PANTHER" id="PTHR10283:SF82">
    <property type="entry name" value="SOLUTE CARRIER FAMILY 13 MEMBER 2"/>
    <property type="match status" value="1"/>
</dbReference>
<feature type="transmembrane region" description="Helical" evidence="5">
    <location>
        <begin position="338"/>
        <end position="357"/>
    </location>
</feature>
<dbReference type="PANTHER" id="PTHR10283">
    <property type="entry name" value="SOLUTE CARRIER FAMILY 13 MEMBER"/>
    <property type="match status" value="1"/>
</dbReference>
<comment type="caution">
    <text evidence="6">The sequence shown here is derived from an EMBL/GenBank/DDBJ whole genome shotgun (WGS) entry which is preliminary data.</text>
</comment>
<proteinExistence type="predicted"/>
<feature type="transmembrane region" description="Helical" evidence="5">
    <location>
        <begin position="219"/>
        <end position="240"/>
    </location>
</feature>
<feature type="transmembrane region" description="Helical" evidence="5">
    <location>
        <begin position="86"/>
        <end position="107"/>
    </location>
</feature>
<reference evidence="6 7" key="1">
    <citation type="journal article" date="2011" name="ISME J.">
        <title>Community ecology of hot spring cyanobacterial mats: predominant populations and their functional potential.</title>
        <authorList>
            <person name="Klatt C.G."/>
            <person name="Wood J.M."/>
            <person name="Rusch D.B."/>
            <person name="Bateson M.M."/>
            <person name="Hamamura N."/>
            <person name="Heidelberg J.F."/>
            <person name="Grossman A.R."/>
            <person name="Bhaya D."/>
            <person name="Cohan F.M."/>
            <person name="Kuhl M."/>
            <person name="Bryant D.A."/>
            <person name="Ward D.M."/>
        </authorList>
    </citation>
    <scope>NUCLEOTIDE SEQUENCE [LARGE SCALE GENOMIC DNA]</scope>
    <source>
        <strain evidence="6">OS</strain>
    </source>
</reference>
<dbReference type="EMBL" id="PHFL01000039">
    <property type="protein sequence ID" value="RFM24462.1"/>
    <property type="molecule type" value="Genomic_DNA"/>
</dbReference>
<dbReference type="NCBIfam" id="TIGR00785">
    <property type="entry name" value="dass"/>
    <property type="match status" value="1"/>
</dbReference>
<feature type="transmembrane region" description="Helical" evidence="5">
    <location>
        <begin position="460"/>
        <end position="484"/>
    </location>
</feature>
<feature type="transmembrane region" description="Helical" evidence="5">
    <location>
        <begin position="306"/>
        <end position="326"/>
    </location>
</feature>
<feature type="transmembrane region" description="Helical" evidence="5">
    <location>
        <begin position="176"/>
        <end position="199"/>
    </location>
</feature>
<protein>
    <submittedName>
        <fullName evidence="6">DASS family sodium-coupled anion symporter</fullName>
    </submittedName>
</protein>
<dbReference type="AlphaFoldDB" id="A0A395M185"/>
<keyword evidence="2 5" id="KW-0812">Transmembrane</keyword>
<feature type="transmembrane region" description="Helical" evidence="5">
    <location>
        <begin position="276"/>
        <end position="294"/>
    </location>
</feature>
<dbReference type="GO" id="GO:1905039">
    <property type="term" value="P:carboxylic acid transmembrane transport"/>
    <property type="evidence" value="ECO:0007669"/>
    <property type="project" value="UniProtKB-ARBA"/>
</dbReference>
<dbReference type="GO" id="GO:0008514">
    <property type="term" value="F:organic anion transmembrane transporter activity"/>
    <property type="evidence" value="ECO:0007669"/>
    <property type="project" value="UniProtKB-ARBA"/>
</dbReference>
<dbReference type="Proteomes" id="UP000266389">
    <property type="component" value="Unassembled WGS sequence"/>
</dbReference>
<evidence type="ECO:0000313" key="7">
    <source>
        <dbReference type="Proteomes" id="UP000266389"/>
    </source>
</evidence>
<dbReference type="GO" id="GO:0005886">
    <property type="term" value="C:plasma membrane"/>
    <property type="evidence" value="ECO:0007669"/>
    <property type="project" value="TreeGrafter"/>
</dbReference>
<dbReference type="CDD" id="cd01115">
    <property type="entry name" value="SLC13_permease"/>
    <property type="match status" value="1"/>
</dbReference>
<evidence type="ECO:0000256" key="4">
    <source>
        <dbReference type="ARBA" id="ARBA00023136"/>
    </source>
</evidence>
<feature type="transmembrane region" description="Helical" evidence="5">
    <location>
        <begin position="377"/>
        <end position="408"/>
    </location>
</feature>
<accession>A0A395M185</accession>
<feature type="transmembrane region" description="Helical" evidence="5">
    <location>
        <begin position="420"/>
        <end position="440"/>
    </location>
</feature>
<comment type="subcellular location">
    <subcellularLocation>
        <location evidence="1">Membrane</location>
        <topology evidence="1">Multi-pass membrane protein</topology>
    </subcellularLocation>
</comment>
<evidence type="ECO:0000256" key="2">
    <source>
        <dbReference type="ARBA" id="ARBA00022692"/>
    </source>
</evidence>
<feature type="transmembrane region" description="Helical" evidence="5">
    <location>
        <begin position="51"/>
        <end position="74"/>
    </location>
</feature>
<name>A0A395M185_9BACT</name>
<keyword evidence="4 5" id="KW-0472">Membrane</keyword>